<sequence length="332" mass="35716">MTLPWGVTITGGGVAAACCAHRLRMAGMKAHFVARSAPGVPAIMLSDAARALLRDCLDQPLLFADNARIARRIVAWGGQPPVTLAHHAVMLGRNDLAFARRDDDDGGPAPFFTIHAARPAPEMQPRRFGDRTGHTAPARLLIAQDADACWVESVEQGWLFLIPAGEATAWLLGVGQPLETLLDQSRHIRPRMALTGPATSFDTTPRMLRAMTGPDWIACGSSAMAFDPICGDGTALAARQAILASAILVAMAQGEDAEPLLAHYRAMMVAAMRRHLRLSSQFYESGGDGPWWRAQQAAIADGFAACTARLEREPPPRYALEGFRLVPRDLAA</sequence>
<organism evidence="1 2">
    <name type="scientific">Sphingobium fontiphilum</name>
    <dbReference type="NCBI Taxonomy" id="944425"/>
    <lineage>
        <taxon>Bacteria</taxon>
        <taxon>Pseudomonadati</taxon>
        <taxon>Pseudomonadota</taxon>
        <taxon>Alphaproteobacteria</taxon>
        <taxon>Sphingomonadales</taxon>
        <taxon>Sphingomonadaceae</taxon>
        <taxon>Sphingobium</taxon>
    </lineage>
</organism>
<dbReference type="SUPFAM" id="SSF51905">
    <property type="entry name" value="FAD/NAD(P)-binding domain"/>
    <property type="match status" value="1"/>
</dbReference>
<dbReference type="Gene3D" id="3.30.9.100">
    <property type="match status" value="1"/>
</dbReference>
<gene>
    <name evidence="1" type="ORF">GGR44_000467</name>
</gene>
<evidence type="ECO:0000313" key="2">
    <source>
        <dbReference type="Proteomes" id="UP000552757"/>
    </source>
</evidence>
<dbReference type="InterPro" id="IPR036188">
    <property type="entry name" value="FAD/NAD-bd_sf"/>
</dbReference>
<dbReference type="Gene3D" id="3.50.50.60">
    <property type="entry name" value="FAD/NAD(P)-binding domain"/>
    <property type="match status" value="1"/>
</dbReference>
<dbReference type="AlphaFoldDB" id="A0A7W6GM45"/>
<dbReference type="EMBL" id="JACIEB010000001">
    <property type="protein sequence ID" value="MBB3980836.1"/>
    <property type="molecule type" value="Genomic_DNA"/>
</dbReference>
<dbReference type="RefSeq" id="WP_183953818.1">
    <property type="nucleotide sequence ID" value="NZ_JACIEB010000001.1"/>
</dbReference>
<proteinExistence type="predicted"/>
<dbReference type="Proteomes" id="UP000552757">
    <property type="component" value="Unassembled WGS sequence"/>
</dbReference>
<protein>
    <recommendedName>
        <fullName evidence="3">Tryptophan halogenase</fullName>
    </recommendedName>
</protein>
<keyword evidence="2" id="KW-1185">Reference proteome</keyword>
<evidence type="ECO:0000313" key="1">
    <source>
        <dbReference type="EMBL" id="MBB3980836.1"/>
    </source>
</evidence>
<accession>A0A7W6GM45</accession>
<name>A0A7W6GM45_9SPHN</name>
<reference evidence="1 2" key="1">
    <citation type="submission" date="2020-08" db="EMBL/GenBank/DDBJ databases">
        <title>Genomic Encyclopedia of Type Strains, Phase IV (KMG-IV): sequencing the most valuable type-strain genomes for metagenomic binning, comparative biology and taxonomic classification.</title>
        <authorList>
            <person name="Goeker M."/>
        </authorList>
    </citation>
    <scope>NUCLEOTIDE SEQUENCE [LARGE SCALE GENOMIC DNA]</scope>
    <source>
        <strain evidence="1 2">DSM 29348</strain>
    </source>
</reference>
<comment type="caution">
    <text evidence="1">The sequence shown here is derived from an EMBL/GenBank/DDBJ whole genome shotgun (WGS) entry which is preliminary data.</text>
</comment>
<evidence type="ECO:0008006" key="3">
    <source>
        <dbReference type="Google" id="ProtNLM"/>
    </source>
</evidence>